<organism evidence="1 2">
    <name type="scientific">Bradyrhizobium algeriense</name>
    <dbReference type="NCBI Taxonomy" id="634784"/>
    <lineage>
        <taxon>Bacteria</taxon>
        <taxon>Pseudomonadati</taxon>
        <taxon>Pseudomonadota</taxon>
        <taxon>Alphaproteobacteria</taxon>
        <taxon>Hyphomicrobiales</taxon>
        <taxon>Nitrobacteraceae</taxon>
        <taxon>Bradyrhizobium</taxon>
    </lineage>
</organism>
<dbReference type="EMBL" id="JAZHRV010000001">
    <property type="protein sequence ID" value="MEH2560067.1"/>
    <property type="molecule type" value="Genomic_DNA"/>
</dbReference>
<keyword evidence="2" id="KW-1185">Reference proteome</keyword>
<evidence type="ECO:0000313" key="2">
    <source>
        <dbReference type="Proteomes" id="UP001364224"/>
    </source>
</evidence>
<name>A0ABU8BNF1_9BRAD</name>
<sequence length="219" mass="23964">MECFHRRTAADVSQRRSACLASIVVVLPPGNDAEATLAQVKRCFPQAWRRYVSSELASDQIERAFRVVSCIVSGSLEAASLVEIVRRAPSGSAFIITEAAAYRTPDGGTPSNSSALSEDFWVGHLHSLVALLQAAAEPSLAYVAVDAGEFLPDRPEHRDLLHTTRDGLLGIQDPARSCRAELLSDDYFHAVQEAVKSVAVKMRSRSGYPMTEQRWSTVY</sequence>
<evidence type="ECO:0000313" key="1">
    <source>
        <dbReference type="EMBL" id="MEH2560067.1"/>
    </source>
</evidence>
<proteinExistence type="predicted"/>
<comment type="caution">
    <text evidence="1">The sequence shown here is derived from an EMBL/GenBank/DDBJ whole genome shotgun (WGS) entry which is preliminary data.</text>
</comment>
<protein>
    <submittedName>
        <fullName evidence="1">Uncharacterized protein</fullName>
    </submittedName>
</protein>
<accession>A0ABU8BNF1</accession>
<dbReference type="Proteomes" id="UP001364224">
    <property type="component" value="Unassembled WGS sequence"/>
</dbReference>
<dbReference type="RefSeq" id="WP_334488857.1">
    <property type="nucleotide sequence ID" value="NZ_JAZHRV010000001.1"/>
</dbReference>
<gene>
    <name evidence="1" type="ORF">V1286_007596</name>
</gene>
<reference evidence="1 2" key="1">
    <citation type="submission" date="2024-02" db="EMBL/GenBank/DDBJ databases">
        <title>Adaptive strategies in a cosmopolitan and abundant soil bacterium.</title>
        <authorList>
            <person name="Carini P."/>
        </authorList>
    </citation>
    <scope>NUCLEOTIDE SEQUENCE [LARGE SCALE GENOMIC DNA]</scope>
    <source>
        <strain evidence="1 2">AZCC 1608</strain>
    </source>
</reference>